<dbReference type="AlphaFoldDB" id="A0A9E7FI61"/>
<reference evidence="1" key="1">
    <citation type="submission" date="2022-05" db="EMBL/GenBank/DDBJ databases">
        <title>The Musa troglodytarum L. genome provides insights into the mechanism of non-climacteric behaviour and enrichment of carotenoids.</title>
        <authorList>
            <person name="Wang J."/>
        </authorList>
    </citation>
    <scope>NUCLEOTIDE SEQUENCE</scope>
    <source>
        <tissue evidence="1">Leaf</tissue>
    </source>
</reference>
<dbReference type="SUPFAM" id="SSF81383">
    <property type="entry name" value="F-box domain"/>
    <property type="match status" value="2"/>
</dbReference>
<dbReference type="PANTHER" id="PTHR32278:SF111">
    <property type="entry name" value="F-BOX PROTEIN PP2-B12-RELATED"/>
    <property type="match status" value="1"/>
</dbReference>
<dbReference type="EMBL" id="CP097506">
    <property type="protein sequence ID" value="URD96095.1"/>
    <property type="molecule type" value="Genomic_DNA"/>
</dbReference>
<evidence type="ECO:0000313" key="1">
    <source>
        <dbReference type="EMBL" id="URD96095.1"/>
    </source>
</evidence>
<dbReference type="Proteomes" id="UP001055439">
    <property type="component" value="Chromosome 4"/>
</dbReference>
<dbReference type="InterPro" id="IPR025886">
    <property type="entry name" value="PP2-like"/>
</dbReference>
<dbReference type="InterPro" id="IPR036047">
    <property type="entry name" value="F-box-like_dom_sf"/>
</dbReference>
<organism evidence="1 2">
    <name type="scientific">Musa troglodytarum</name>
    <name type="common">fe'i banana</name>
    <dbReference type="NCBI Taxonomy" id="320322"/>
    <lineage>
        <taxon>Eukaryota</taxon>
        <taxon>Viridiplantae</taxon>
        <taxon>Streptophyta</taxon>
        <taxon>Embryophyta</taxon>
        <taxon>Tracheophyta</taxon>
        <taxon>Spermatophyta</taxon>
        <taxon>Magnoliopsida</taxon>
        <taxon>Liliopsida</taxon>
        <taxon>Zingiberales</taxon>
        <taxon>Musaceae</taxon>
        <taxon>Musa</taxon>
    </lineage>
</organism>
<evidence type="ECO:0000313" key="2">
    <source>
        <dbReference type="Proteomes" id="UP001055439"/>
    </source>
</evidence>
<gene>
    <name evidence="1" type="ORF">MUK42_28272</name>
</gene>
<keyword evidence="2" id="KW-1185">Reference proteome</keyword>
<accession>A0A9E7FI61</accession>
<dbReference type="Pfam" id="PF14299">
    <property type="entry name" value="PP2"/>
    <property type="match status" value="2"/>
</dbReference>
<dbReference type="OrthoDB" id="1927826at2759"/>
<name>A0A9E7FI61_9LILI</name>
<dbReference type="PANTHER" id="PTHR32278">
    <property type="entry name" value="F-BOX DOMAIN-CONTAINING PROTEIN"/>
    <property type="match status" value="1"/>
</dbReference>
<proteinExistence type="predicted"/>
<dbReference type="CDD" id="cd22162">
    <property type="entry name" value="F-box_AtSKIP3-like"/>
    <property type="match status" value="2"/>
</dbReference>
<sequence>MEKGESRRERLPELCVAHAISLTSPRVACRLSAVSTTFHAAVTSDTVWDRFLPSDWQSLVSRAVHPVEFSSFSSKRDIFFRLCDPILIDDGKLSFSLDRSSGAKCYMLSARELSIMWAESPGCWSWRCLPESRFAEVAELISLFWLEIRGKIESRMLSRKTAYAAYLIYHTSFNSHGLRYPSQEASVKVGVHSSTKLVCLQPIDMLSRMHAQRASALFKYHVSYRKEAAEEAEEVDGAPMARNDDWMELELGEFYIDEGDDGEVNISLLEMKGRKRKMGLIIEGIEIRPKQARNRRQIERDMELGESGIERLPELCVAHAISLTSPRDACCLSAVSAAFHGAATSDTVWDRFLPTDWQSLVSRAVYPVEFSSSSSKRDIFFRLCDPILIDDGKMSFSLDRSSGAKCYMLSARELFITWADTPQYWTWECLPESRFAEVAELIDVCWLEIRGKIESRMLSQKTTYAAYLIFRISDVSHGLGYPPQEASVKVGGHSSTKTVCLQPSDMLSHMHARRASALFGYCVRCRRLMITAEAEEAEEVDGAPQARYDDWMELELGEFYIDEGDDGEVNISLLEMKGGDWKKGLIIEGIEIRPKNNR</sequence>
<protein>
    <submittedName>
        <fullName evidence="1">F-box protein</fullName>
    </submittedName>
</protein>